<dbReference type="PRINTS" id="PR01176">
    <property type="entry name" value="GABABRECEPTR"/>
</dbReference>
<dbReference type="SUPFAM" id="SSF53822">
    <property type="entry name" value="Periplasmic binding protein-like I"/>
    <property type="match status" value="1"/>
</dbReference>
<evidence type="ECO:0000256" key="6">
    <source>
        <dbReference type="ARBA" id="ARBA00022989"/>
    </source>
</evidence>
<feature type="transmembrane region" description="Helical" evidence="19">
    <location>
        <begin position="622"/>
        <end position="641"/>
    </location>
</feature>
<dbReference type="InterPro" id="IPR028082">
    <property type="entry name" value="Peripla_BP_I"/>
</dbReference>
<evidence type="ECO:0000256" key="14">
    <source>
        <dbReference type="ARBA" id="ARBA00023224"/>
    </source>
</evidence>
<feature type="transmembrane region" description="Helical" evidence="19">
    <location>
        <begin position="653"/>
        <end position="674"/>
    </location>
</feature>
<feature type="transmembrane region" description="Helical" evidence="19">
    <location>
        <begin position="680"/>
        <end position="703"/>
    </location>
</feature>
<dbReference type="PANTHER" id="PTHR10519">
    <property type="entry name" value="GABA-B RECEPTOR"/>
    <property type="match status" value="1"/>
</dbReference>
<evidence type="ECO:0000256" key="8">
    <source>
        <dbReference type="ARBA" id="ARBA00023040"/>
    </source>
</evidence>
<dbReference type="InterPro" id="IPR017978">
    <property type="entry name" value="GPCR_3_C"/>
</dbReference>
<keyword evidence="10 19" id="KW-0472">Membrane</keyword>
<evidence type="ECO:0000256" key="19">
    <source>
        <dbReference type="SAM" id="Phobius"/>
    </source>
</evidence>
<dbReference type="Pfam" id="PF00003">
    <property type="entry name" value="7tm_3"/>
    <property type="match status" value="1"/>
</dbReference>
<feature type="compositionally biased region" description="Basic and acidic residues" evidence="18">
    <location>
        <begin position="727"/>
        <end position="737"/>
    </location>
</feature>
<evidence type="ECO:0000256" key="7">
    <source>
        <dbReference type="ARBA" id="ARBA00023018"/>
    </source>
</evidence>
<protein>
    <submittedName>
        <fullName evidence="23">Gamma-aminobutyric acid type B receptor subunit 2-like</fullName>
    </submittedName>
</protein>
<evidence type="ECO:0000313" key="23">
    <source>
        <dbReference type="RefSeq" id="XP_030639104.1"/>
    </source>
</evidence>
<evidence type="ECO:0000256" key="3">
    <source>
        <dbReference type="ARBA" id="ARBA00022553"/>
    </source>
</evidence>
<keyword evidence="22" id="KW-1185">Reference proteome</keyword>
<evidence type="ECO:0000256" key="16">
    <source>
        <dbReference type="ARBA" id="ARBA00034104"/>
    </source>
</evidence>
<evidence type="ECO:0000256" key="2">
    <source>
        <dbReference type="ARBA" id="ARBA00022475"/>
    </source>
</evidence>
<dbReference type="InterPro" id="IPR002457">
    <property type="entry name" value="GPCR_3_GABA_rcpt_B2"/>
</dbReference>
<dbReference type="Pfam" id="PF01094">
    <property type="entry name" value="ANF_receptor"/>
    <property type="match status" value="1"/>
</dbReference>
<feature type="transmembrane region" description="Helical" evidence="19">
    <location>
        <begin position="527"/>
        <end position="548"/>
    </location>
</feature>
<keyword evidence="12" id="KW-0675">Receptor</keyword>
<dbReference type="CDD" id="cd06366">
    <property type="entry name" value="PBP1_GABAb_receptor"/>
    <property type="match status" value="1"/>
</dbReference>
<keyword evidence="11" id="KW-1015">Disulfide bond</keyword>
<dbReference type="GeneID" id="115819742"/>
<dbReference type="FunFam" id="3.40.50.2300:FF:000072">
    <property type="entry name" value="Gamma-aminobutyric acid type B receptor subunit 2"/>
    <property type="match status" value="2"/>
</dbReference>
<keyword evidence="15" id="KW-0628">Postsynaptic cell membrane</keyword>
<keyword evidence="9 17" id="KW-0175">Coiled coil</keyword>
<dbReference type="Proteomes" id="UP000504632">
    <property type="component" value="Chromosome 8"/>
</dbReference>
<keyword evidence="13" id="KW-0325">Glycoprotein</keyword>
<proteinExistence type="inferred from homology"/>
<keyword evidence="4 19" id="KW-0812">Transmembrane</keyword>
<keyword evidence="7" id="KW-0770">Synapse</keyword>
<gene>
    <name evidence="23" type="primary">LOC115819742</name>
</gene>
<accession>A0A6J2W4R9</accession>
<evidence type="ECO:0000256" key="13">
    <source>
        <dbReference type="ARBA" id="ARBA00023180"/>
    </source>
</evidence>
<dbReference type="AlphaFoldDB" id="A0A6J2W4R9"/>
<dbReference type="InterPro" id="IPR041689">
    <property type="entry name" value="GBR2_CC"/>
</dbReference>
<dbReference type="GO" id="GO:0038039">
    <property type="term" value="C:G protein-coupled receptor heterodimeric complex"/>
    <property type="evidence" value="ECO:0007669"/>
    <property type="project" value="TreeGrafter"/>
</dbReference>
<dbReference type="InterPro" id="IPR002455">
    <property type="entry name" value="GPCR3_GABA-B"/>
</dbReference>
<dbReference type="OrthoDB" id="2150267at2759"/>
<evidence type="ECO:0000259" key="21">
    <source>
        <dbReference type="PROSITE" id="PS50259"/>
    </source>
</evidence>
<evidence type="ECO:0000256" key="4">
    <source>
        <dbReference type="ARBA" id="ARBA00022692"/>
    </source>
</evidence>
<name>A0A6J2W4R9_CHACN</name>
<dbReference type="Gene3D" id="3.40.50.2300">
    <property type="match status" value="2"/>
</dbReference>
<dbReference type="PROSITE" id="PS50259">
    <property type="entry name" value="G_PROTEIN_RECEP_F3_4"/>
    <property type="match status" value="1"/>
</dbReference>
<evidence type="ECO:0000256" key="20">
    <source>
        <dbReference type="SAM" id="SignalP"/>
    </source>
</evidence>
<feature type="coiled-coil region" evidence="17">
    <location>
        <begin position="760"/>
        <end position="794"/>
    </location>
</feature>
<evidence type="ECO:0000256" key="5">
    <source>
        <dbReference type="ARBA" id="ARBA00022729"/>
    </source>
</evidence>
<dbReference type="InParanoid" id="A0A6J2W4R9"/>
<evidence type="ECO:0000256" key="12">
    <source>
        <dbReference type="ARBA" id="ARBA00023170"/>
    </source>
</evidence>
<keyword evidence="5 20" id="KW-0732">Signal</keyword>
<dbReference type="Pfam" id="PF18455">
    <property type="entry name" value="GBR2_CC"/>
    <property type="match status" value="1"/>
</dbReference>
<feature type="region of interest" description="Disordered" evidence="18">
    <location>
        <begin position="727"/>
        <end position="758"/>
    </location>
</feature>
<evidence type="ECO:0000256" key="17">
    <source>
        <dbReference type="SAM" id="Coils"/>
    </source>
</evidence>
<dbReference type="InterPro" id="IPR001828">
    <property type="entry name" value="ANF_lig-bd_rcpt"/>
</dbReference>
<comment type="similarity">
    <text evidence="1">Belongs to the G-protein coupled receptor 3 family. GABA-B receptor subfamily.</text>
</comment>
<sequence length="898" mass="101218">MDVWGLVLVLGLLESPCLCQGHGRHPLPVLWIMPLTEETGRSNITAEVLPAVQLALHHLSKQPAPLGNYKLDLHFVDSKCDNAKALKAFFDAMYHGPKYFMVFGGVCPSITSTIAQSLEEWNLVQLSFATTAPTLANKRKYPNFFRTVPSDSVVNPGVVRFLRHYGWSRVATLTKDDPKFSEVRADLIELLKNADIQTASAEAFSHDPCSSVKKLKDHDVRIVIGQFDARSAVKVFCCAYKLDMFGRKHQWIIPTWYQDRWWSDTSSTNCTTQNVLAALEGSISVGIETLSSSSVRGISGRTPQEYEQEYELRRRQKGLGFSRFHGFAYDGVWVVAKALTRVMEVLRYRDRYNLHRNLTTSEREVGQMIWEAMDETQFFGVTGQVKFQKGERVGTVIFSQYQDGREVKVGEYGASADKLKFTNIVKFKGAEPPKDRTIVHFQRRRISLIHYSTLTLVTILCMITASALLFVIIKCRRYWIMDVSSACLDSLVILGSLLSYSFIIVFGLDGSLVSDNVFETLCSVRSWILTVGFTMTFGPLFARTWSNYVYMRKKVLPNQILTVCCVLLVDLCILICWQVLDPLRRRVEEHSSEADPDGRDFAIRPFLECCESMHLSMWLTAVYAHKTLLLFFGCFLAWEMRHVRIPGLNDSRYINLSMCNVGIMSILGLVLAELTRDQPNAQFCTMALIIIICNTSTLGLLFVPKLIILRTDPDKCFQFTQNQMGKKRESEIEKEVTDDSDDSGDSSSEISETPVSPSHLDALQSENQRLIMQLSELDHELEDITMQLQDTDELSHPAAQERFVENLINVGSSADVSGKEKCRTLPAGSSANWDLMDDINSPELIQRRLSLQLPILHHAYLLSIGGLDASCTSPVDSPCASPQYRSVPSSHRVMVTGV</sequence>
<comment type="subcellular location">
    <subcellularLocation>
        <location evidence="16">Postsynaptic cell membrane</location>
        <topology evidence="16">Multi-pass membrane protein</topology>
    </subcellularLocation>
</comment>
<feature type="transmembrane region" description="Helical" evidence="19">
    <location>
        <begin position="485"/>
        <end position="507"/>
    </location>
</feature>
<keyword evidence="3" id="KW-0597">Phosphoprotein</keyword>
<evidence type="ECO:0000256" key="15">
    <source>
        <dbReference type="ARBA" id="ARBA00023257"/>
    </source>
</evidence>
<keyword evidence="8" id="KW-0297">G-protein coupled receptor</keyword>
<evidence type="ECO:0000256" key="11">
    <source>
        <dbReference type="ARBA" id="ARBA00023157"/>
    </source>
</evidence>
<feature type="domain" description="G-protein coupled receptors family 3 profile" evidence="21">
    <location>
        <begin position="520"/>
        <end position="715"/>
    </location>
</feature>
<dbReference type="GO" id="GO:0004965">
    <property type="term" value="F:G protein-coupled GABA receptor activity"/>
    <property type="evidence" value="ECO:0007669"/>
    <property type="project" value="InterPro"/>
</dbReference>
<organism evidence="22 23">
    <name type="scientific">Chanos chanos</name>
    <name type="common">Milkfish</name>
    <name type="synonym">Mugil chanos</name>
    <dbReference type="NCBI Taxonomy" id="29144"/>
    <lineage>
        <taxon>Eukaryota</taxon>
        <taxon>Metazoa</taxon>
        <taxon>Chordata</taxon>
        <taxon>Craniata</taxon>
        <taxon>Vertebrata</taxon>
        <taxon>Euteleostomi</taxon>
        <taxon>Actinopterygii</taxon>
        <taxon>Neopterygii</taxon>
        <taxon>Teleostei</taxon>
        <taxon>Ostariophysi</taxon>
        <taxon>Gonorynchiformes</taxon>
        <taxon>Chanidae</taxon>
        <taxon>Chanos</taxon>
    </lineage>
</organism>
<evidence type="ECO:0000313" key="22">
    <source>
        <dbReference type="Proteomes" id="UP000504632"/>
    </source>
</evidence>
<feature type="transmembrane region" description="Helical" evidence="19">
    <location>
        <begin position="448"/>
        <end position="473"/>
    </location>
</feature>
<keyword evidence="14" id="KW-0807">Transducer</keyword>
<dbReference type="PANTHER" id="PTHR10519:SF74">
    <property type="entry name" value="GAMMA-AMINOBUTYRIC ACID TYPE B RECEPTOR SUBUNIT 2"/>
    <property type="match status" value="1"/>
</dbReference>
<evidence type="ECO:0000256" key="18">
    <source>
        <dbReference type="SAM" id="MobiDB-lite"/>
    </source>
</evidence>
<keyword evidence="6 19" id="KW-1133">Transmembrane helix</keyword>
<dbReference type="PRINTS" id="PR01178">
    <property type="entry name" value="GABAB2RECPTR"/>
</dbReference>
<keyword evidence="2" id="KW-1003">Cell membrane</keyword>
<reference evidence="23" key="1">
    <citation type="submission" date="2025-08" db="UniProtKB">
        <authorList>
            <consortium name="RefSeq"/>
        </authorList>
    </citation>
    <scope>IDENTIFICATION</scope>
</reference>
<evidence type="ECO:0000256" key="1">
    <source>
        <dbReference type="ARBA" id="ARBA00008991"/>
    </source>
</evidence>
<dbReference type="GO" id="GO:0045211">
    <property type="term" value="C:postsynaptic membrane"/>
    <property type="evidence" value="ECO:0007669"/>
    <property type="project" value="UniProtKB-SubCell"/>
</dbReference>
<evidence type="ECO:0000256" key="10">
    <source>
        <dbReference type="ARBA" id="ARBA00023136"/>
    </source>
</evidence>
<dbReference type="GO" id="GO:0007214">
    <property type="term" value="P:gamma-aminobutyric acid signaling pathway"/>
    <property type="evidence" value="ECO:0007669"/>
    <property type="project" value="TreeGrafter"/>
</dbReference>
<evidence type="ECO:0000256" key="9">
    <source>
        <dbReference type="ARBA" id="ARBA00023054"/>
    </source>
</evidence>
<feature type="transmembrane region" description="Helical" evidence="19">
    <location>
        <begin position="560"/>
        <end position="580"/>
    </location>
</feature>
<feature type="signal peptide" evidence="20">
    <location>
        <begin position="1"/>
        <end position="19"/>
    </location>
</feature>
<dbReference type="RefSeq" id="XP_030639104.1">
    <property type="nucleotide sequence ID" value="XM_030783244.1"/>
</dbReference>
<feature type="chain" id="PRO_5026854886" evidence="20">
    <location>
        <begin position="20"/>
        <end position="898"/>
    </location>
</feature>